<evidence type="ECO:0000313" key="4">
    <source>
        <dbReference type="Proteomes" id="UP000183832"/>
    </source>
</evidence>
<evidence type="ECO:0000256" key="1">
    <source>
        <dbReference type="SAM" id="Phobius"/>
    </source>
</evidence>
<dbReference type="EMBL" id="CVRI01000054">
    <property type="protein sequence ID" value="CRK99869.1"/>
    <property type="molecule type" value="Genomic_DNA"/>
</dbReference>
<feature type="transmembrane region" description="Helical" evidence="1">
    <location>
        <begin position="95"/>
        <end position="116"/>
    </location>
</feature>
<name>A0A1J1IHZ3_9DIPT</name>
<feature type="chain" id="PRO_5012723862" evidence="2">
    <location>
        <begin position="24"/>
        <end position="177"/>
    </location>
</feature>
<keyword evidence="1" id="KW-0812">Transmembrane</keyword>
<sequence length="177" mass="20455">MDTSRYIILIKWCLLEFVSSCHAFEFLEKFGEWIGAIEKKELQIYYFNSTSQPLTKILPIVNSTSQDSCSSVNCLCSDEIANDFITGSCSDTVEYLFVTIVILLFLMLFLFIMYCSERKHNRMLIKEAVEEMYCRESAQEVKVSTKDCDLNSVKIDLHEEEEKAQESVVSKAENFDL</sequence>
<evidence type="ECO:0000256" key="2">
    <source>
        <dbReference type="SAM" id="SignalP"/>
    </source>
</evidence>
<keyword evidence="1" id="KW-0472">Membrane</keyword>
<evidence type="ECO:0000313" key="3">
    <source>
        <dbReference type="EMBL" id="CRK99869.1"/>
    </source>
</evidence>
<gene>
    <name evidence="3" type="ORF">CLUMA_CG013172</name>
</gene>
<keyword evidence="1" id="KW-1133">Transmembrane helix</keyword>
<keyword evidence="2" id="KW-0732">Signal</keyword>
<proteinExistence type="predicted"/>
<reference evidence="3 4" key="1">
    <citation type="submission" date="2015-04" db="EMBL/GenBank/DDBJ databases">
        <authorList>
            <person name="Syromyatnikov M.Y."/>
            <person name="Popov V.N."/>
        </authorList>
    </citation>
    <scope>NUCLEOTIDE SEQUENCE [LARGE SCALE GENOMIC DNA]</scope>
</reference>
<organism evidence="3 4">
    <name type="scientific">Clunio marinus</name>
    <dbReference type="NCBI Taxonomy" id="568069"/>
    <lineage>
        <taxon>Eukaryota</taxon>
        <taxon>Metazoa</taxon>
        <taxon>Ecdysozoa</taxon>
        <taxon>Arthropoda</taxon>
        <taxon>Hexapoda</taxon>
        <taxon>Insecta</taxon>
        <taxon>Pterygota</taxon>
        <taxon>Neoptera</taxon>
        <taxon>Endopterygota</taxon>
        <taxon>Diptera</taxon>
        <taxon>Nematocera</taxon>
        <taxon>Chironomoidea</taxon>
        <taxon>Chironomidae</taxon>
        <taxon>Clunio</taxon>
    </lineage>
</organism>
<feature type="signal peptide" evidence="2">
    <location>
        <begin position="1"/>
        <end position="23"/>
    </location>
</feature>
<dbReference type="Proteomes" id="UP000183832">
    <property type="component" value="Unassembled WGS sequence"/>
</dbReference>
<keyword evidence="4" id="KW-1185">Reference proteome</keyword>
<protein>
    <submittedName>
        <fullName evidence="3">CLUMA_CG013172, isoform A</fullName>
    </submittedName>
</protein>
<dbReference type="AlphaFoldDB" id="A0A1J1IHZ3"/>
<accession>A0A1J1IHZ3</accession>